<dbReference type="PANTHER" id="PTHR10010:SF46">
    <property type="entry name" value="SODIUM-DEPENDENT PHOSPHATE TRANSPORT PROTEIN 2B"/>
    <property type="match status" value="1"/>
</dbReference>
<reference evidence="8" key="1">
    <citation type="submission" date="2015-03" db="EMBL/GenBank/DDBJ databases">
        <authorList>
            <person name="Wibberg D."/>
        </authorList>
    </citation>
    <scope>NUCLEOTIDE SEQUENCE [LARGE SCALE GENOMIC DNA]</scope>
</reference>
<feature type="transmembrane region" description="Helical" evidence="6">
    <location>
        <begin position="192"/>
        <end position="217"/>
    </location>
</feature>
<feature type="transmembrane region" description="Helical" evidence="6">
    <location>
        <begin position="49"/>
        <end position="72"/>
    </location>
</feature>
<dbReference type="HOGENOM" id="CLU_050150_0_1_9"/>
<name>A0A0E4CYM7_9BACL</name>
<gene>
    <name evidence="7" type="ORF">PRIO_5202</name>
</gene>
<dbReference type="PANTHER" id="PTHR10010">
    <property type="entry name" value="SOLUTE CARRIER FAMILY 34 SODIUM PHOSPHATE , MEMBER 2-RELATED"/>
    <property type="match status" value="1"/>
</dbReference>
<feature type="transmembrane region" description="Helical" evidence="6">
    <location>
        <begin position="109"/>
        <end position="128"/>
    </location>
</feature>
<keyword evidence="2" id="KW-1003">Cell membrane</keyword>
<feature type="transmembrane region" description="Helical" evidence="6">
    <location>
        <begin position="298"/>
        <end position="319"/>
    </location>
</feature>
<dbReference type="PATRIC" id="fig|1073571.4.peg.5581"/>
<keyword evidence="5 6" id="KW-0472">Membrane</keyword>
<dbReference type="InterPro" id="IPR003841">
    <property type="entry name" value="Na/Pi_transpt"/>
</dbReference>
<dbReference type="Proteomes" id="UP000033163">
    <property type="component" value="Chromosome I"/>
</dbReference>
<evidence type="ECO:0000256" key="3">
    <source>
        <dbReference type="ARBA" id="ARBA00022692"/>
    </source>
</evidence>
<dbReference type="EMBL" id="LN831776">
    <property type="protein sequence ID" value="CQR57601.1"/>
    <property type="molecule type" value="Genomic_DNA"/>
</dbReference>
<dbReference type="NCBIfam" id="NF037997">
    <property type="entry name" value="Na_Pi_symport"/>
    <property type="match status" value="1"/>
</dbReference>
<evidence type="ECO:0000313" key="7">
    <source>
        <dbReference type="EMBL" id="CQR57601.1"/>
    </source>
</evidence>
<proteinExistence type="predicted"/>
<organism evidence="7 8">
    <name type="scientific">Paenibacillus riograndensis SBR5</name>
    <dbReference type="NCBI Taxonomy" id="1073571"/>
    <lineage>
        <taxon>Bacteria</taxon>
        <taxon>Bacillati</taxon>
        <taxon>Bacillota</taxon>
        <taxon>Bacilli</taxon>
        <taxon>Bacillales</taxon>
        <taxon>Paenibacillaceae</taxon>
        <taxon>Paenibacillus</taxon>
        <taxon>Paenibacillus sonchi group</taxon>
    </lineage>
</organism>
<dbReference type="STRING" id="483937.AMQ84_16960"/>
<dbReference type="GO" id="GO:0005886">
    <property type="term" value="C:plasma membrane"/>
    <property type="evidence" value="ECO:0007669"/>
    <property type="project" value="UniProtKB-SubCell"/>
</dbReference>
<dbReference type="RefSeq" id="WP_020427197.1">
    <property type="nucleotide sequence ID" value="NZ_AGBD01000307.1"/>
</dbReference>
<dbReference type="GO" id="GO:0005436">
    <property type="term" value="F:sodium:phosphate symporter activity"/>
    <property type="evidence" value="ECO:0007669"/>
    <property type="project" value="InterPro"/>
</dbReference>
<feature type="transmembrane region" description="Helical" evidence="6">
    <location>
        <begin position="148"/>
        <end position="171"/>
    </location>
</feature>
<evidence type="ECO:0000256" key="2">
    <source>
        <dbReference type="ARBA" id="ARBA00022475"/>
    </source>
</evidence>
<evidence type="ECO:0000256" key="4">
    <source>
        <dbReference type="ARBA" id="ARBA00022989"/>
    </source>
</evidence>
<keyword evidence="4 6" id="KW-1133">Transmembrane helix</keyword>
<dbReference type="Pfam" id="PF02690">
    <property type="entry name" value="Na_Pi_cotrans"/>
    <property type="match status" value="2"/>
</dbReference>
<evidence type="ECO:0000256" key="1">
    <source>
        <dbReference type="ARBA" id="ARBA00004651"/>
    </source>
</evidence>
<feature type="transmembrane region" description="Helical" evidence="6">
    <location>
        <begin position="258"/>
        <end position="278"/>
    </location>
</feature>
<keyword evidence="3 6" id="KW-0812">Transmembrane</keyword>
<evidence type="ECO:0000256" key="5">
    <source>
        <dbReference type="ARBA" id="ARBA00023136"/>
    </source>
</evidence>
<sequence length="329" mass="33699">MIRDVLFPVIYGLVIFLAGMKLMEAALAKLAGPLLMRTLHKATSTPLKGLIASSLLSALLQSSTAVTVLTIGMVNAGLLTYARTLGIILGSNIGTCLTTELIGLQISRMAAPLLVLSLCLWAAAVLLGELPAPSTRIAASCRKLSIPLQFISLAAAGFSLVLWGIAVMQSIGPALQASGLFRWFLDHAATSALWGLAAGACLTAMLHSSAAVIGMAMGLASSGVMPPGLGIAIVLGANIGTCVTAVIAAIGGSASGKFVAGSHVALNIGGALLFLPFIQQLQVLSAWLGGGPAAQLAHAQTIFNVVCSLGVLPLCYLPVWTRLEERLQP</sequence>
<feature type="transmembrane region" description="Helical" evidence="6">
    <location>
        <begin position="229"/>
        <end position="251"/>
    </location>
</feature>
<comment type="subcellular location">
    <subcellularLocation>
        <location evidence="1">Cell membrane</location>
        <topology evidence="1">Multi-pass membrane protein</topology>
    </subcellularLocation>
</comment>
<dbReference type="KEGG" id="pri:PRIO_5202"/>
<accession>A0A0E4CYM7</accession>
<protein>
    <submittedName>
        <fullName evidence="7">Na+/picotransporter</fullName>
    </submittedName>
</protein>
<evidence type="ECO:0000313" key="8">
    <source>
        <dbReference type="Proteomes" id="UP000033163"/>
    </source>
</evidence>
<evidence type="ECO:0000256" key="6">
    <source>
        <dbReference type="SAM" id="Phobius"/>
    </source>
</evidence>
<dbReference type="GO" id="GO:0044341">
    <property type="term" value="P:sodium-dependent phosphate transport"/>
    <property type="evidence" value="ECO:0007669"/>
    <property type="project" value="InterPro"/>
</dbReference>
<dbReference type="AlphaFoldDB" id="A0A0E4CYM7"/>
<feature type="transmembrane region" description="Helical" evidence="6">
    <location>
        <begin position="6"/>
        <end position="28"/>
    </location>
</feature>